<dbReference type="EMBL" id="JABBXH010000003">
    <property type="protein sequence ID" value="NMP32078.1"/>
    <property type="molecule type" value="Genomic_DNA"/>
</dbReference>
<keyword evidence="3" id="KW-1185">Reference proteome</keyword>
<keyword evidence="1" id="KW-0732">Signal</keyword>
<dbReference type="AlphaFoldDB" id="A0A7Y0LDA2"/>
<feature type="chain" id="PRO_5030847165" evidence="1">
    <location>
        <begin position="22"/>
        <end position="114"/>
    </location>
</feature>
<accession>A0A7Y0LDA2</accession>
<evidence type="ECO:0000256" key="1">
    <source>
        <dbReference type="SAM" id="SignalP"/>
    </source>
</evidence>
<reference evidence="2 3" key="1">
    <citation type="submission" date="2020-04" db="EMBL/GenBank/DDBJ databases">
        <title>Thalassotalea sp. M1531, isolated from the surface of marine red alga.</title>
        <authorList>
            <person name="Pang L."/>
            <person name="Lu D.-C."/>
        </authorList>
    </citation>
    <scope>NUCLEOTIDE SEQUENCE [LARGE SCALE GENOMIC DNA]</scope>
    <source>
        <strain evidence="2 3">M1531</strain>
    </source>
</reference>
<dbReference type="RefSeq" id="WP_169075397.1">
    <property type="nucleotide sequence ID" value="NZ_JABBXH010000003.1"/>
</dbReference>
<evidence type="ECO:0000313" key="2">
    <source>
        <dbReference type="EMBL" id="NMP32078.1"/>
    </source>
</evidence>
<name>A0A7Y0LDA2_9GAMM</name>
<dbReference type="Proteomes" id="UP000568664">
    <property type="component" value="Unassembled WGS sequence"/>
</dbReference>
<evidence type="ECO:0000313" key="3">
    <source>
        <dbReference type="Proteomes" id="UP000568664"/>
    </source>
</evidence>
<feature type="signal peptide" evidence="1">
    <location>
        <begin position="1"/>
        <end position="21"/>
    </location>
</feature>
<proteinExistence type="predicted"/>
<gene>
    <name evidence="2" type="ORF">HII17_10905</name>
</gene>
<comment type="caution">
    <text evidence="2">The sequence shown here is derived from an EMBL/GenBank/DDBJ whole genome shotgun (WGS) entry which is preliminary data.</text>
</comment>
<organism evidence="2 3">
    <name type="scientific">Thalassotalea algicola</name>
    <dbReference type="NCBI Taxonomy" id="2716224"/>
    <lineage>
        <taxon>Bacteria</taxon>
        <taxon>Pseudomonadati</taxon>
        <taxon>Pseudomonadota</taxon>
        <taxon>Gammaproteobacteria</taxon>
        <taxon>Alteromonadales</taxon>
        <taxon>Colwelliaceae</taxon>
        <taxon>Thalassotalea</taxon>
    </lineage>
</organism>
<sequence>MKLLSVLGLSVLLSTSVQICAQANATESNFETDLDHRVQFKLTKLDGKSYQMEVARLGGVKFDRMNLFATRKAKKICGSLGFSIRYLEGVEGYDDRKFNPNYIFPSLKVKITCP</sequence>
<protein>
    <submittedName>
        <fullName evidence="2">Uncharacterized protein</fullName>
    </submittedName>
</protein>